<reference evidence="1" key="1">
    <citation type="submission" date="2014-09" db="EMBL/GenBank/DDBJ databases">
        <authorList>
            <person name="Magalhaes I.L.F."/>
            <person name="Oliveira U."/>
            <person name="Santos F.R."/>
            <person name="Vidigal T.H.D.A."/>
            <person name="Brescovit A.D."/>
            <person name="Santos A.J."/>
        </authorList>
    </citation>
    <scope>NUCLEOTIDE SEQUENCE</scope>
    <source>
        <tissue evidence="1">Shoot tissue taken approximately 20 cm above the soil surface</tissue>
    </source>
</reference>
<dbReference type="EMBL" id="GBRH01255635">
    <property type="protein sequence ID" value="JAD42260.1"/>
    <property type="molecule type" value="Transcribed_RNA"/>
</dbReference>
<organism evidence="1">
    <name type="scientific">Arundo donax</name>
    <name type="common">Giant reed</name>
    <name type="synonym">Donax arundinaceus</name>
    <dbReference type="NCBI Taxonomy" id="35708"/>
    <lineage>
        <taxon>Eukaryota</taxon>
        <taxon>Viridiplantae</taxon>
        <taxon>Streptophyta</taxon>
        <taxon>Embryophyta</taxon>
        <taxon>Tracheophyta</taxon>
        <taxon>Spermatophyta</taxon>
        <taxon>Magnoliopsida</taxon>
        <taxon>Liliopsida</taxon>
        <taxon>Poales</taxon>
        <taxon>Poaceae</taxon>
        <taxon>PACMAD clade</taxon>
        <taxon>Arundinoideae</taxon>
        <taxon>Arundineae</taxon>
        <taxon>Arundo</taxon>
    </lineage>
</organism>
<name>A0A0A8ZZT7_ARUDO</name>
<proteinExistence type="predicted"/>
<accession>A0A0A8ZZT7</accession>
<protein>
    <submittedName>
        <fullName evidence="1">Uncharacterized protein</fullName>
    </submittedName>
</protein>
<reference evidence="1" key="2">
    <citation type="journal article" date="2015" name="Data Brief">
        <title>Shoot transcriptome of the giant reed, Arundo donax.</title>
        <authorList>
            <person name="Barrero R.A."/>
            <person name="Guerrero F.D."/>
            <person name="Moolhuijzen P."/>
            <person name="Goolsby J.A."/>
            <person name="Tidwell J."/>
            <person name="Bellgard S.E."/>
            <person name="Bellgard M.I."/>
        </authorList>
    </citation>
    <scope>NUCLEOTIDE SEQUENCE</scope>
    <source>
        <tissue evidence="1">Shoot tissue taken approximately 20 cm above the soil surface</tissue>
    </source>
</reference>
<sequence>MVAMIEEAAKAS</sequence>
<evidence type="ECO:0000313" key="1">
    <source>
        <dbReference type="EMBL" id="JAD42260.1"/>
    </source>
</evidence>